<proteinExistence type="inferred from homology"/>
<dbReference type="HOGENOM" id="CLU_014271_4_2_2"/>
<dbReference type="GeneID" id="11970418"/>
<reference evidence="8 9" key="1">
    <citation type="journal article" date="2012" name="J. Bacteriol.">
        <title>Complete genome sequence of a thermophilic methanogen, Methanocella conradii HZ254, isolated from Chinese rice field soil.</title>
        <authorList>
            <person name="Lu Z."/>
            <person name="Lu Y."/>
        </authorList>
    </citation>
    <scope>NUCLEOTIDE SEQUENCE [LARGE SCALE GENOMIC DNA]</scope>
    <source>
        <strain evidence="9">DSM 24694 / JCM 17849 / CGMCC 1.5162 / HZ254</strain>
    </source>
</reference>
<dbReference type="PANTHER" id="PTHR43661">
    <property type="entry name" value="D-XYLONATE DEHYDRATASE"/>
    <property type="match status" value="1"/>
</dbReference>
<protein>
    <submittedName>
        <fullName evidence="8">Dihydroxyacid dehydratase/phosphogluconate dehydratase</fullName>
        <ecNumber evidence="8">4.2.1.9</ecNumber>
    </submittedName>
</protein>
<evidence type="ECO:0000313" key="9">
    <source>
        <dbReference type="Proteomes" id="UP000005233"/>
    </source>
</evidence>
<dbReference type="STRING" id="1041930.Mtc_0530"/>
<gene>
    <name evidence="8" type="primary">ilvD-1</name>
    <name evidence="8" type="ordered locus">Mtc_0530</name>
</gene>
<keyword evidence="4" id="KW-0411">Iron-sulfur</keyword>
<dbReference type="SUPFAM" id="SSF52016">
    <property type="entry name" value="LeuD/IlvD-like"/>
    <property type="match status" value="1"/>
</dbReference>
<evidence type="ECO:0000256" key="3">
    <source>
        <dbReference type="ARBA" id="ARBA00023004"/>
    </source>
</evidence>
<dbReference type="Pfam" id="PF24877">
    <property type="entry name" value="ILV_EDD_C"/>
    <property type="match status" value="1"/>
</dbReference>
<dbReference type="GO" id="GO:0004160">
    <property type="term" value="F:dihydroxy-acid dehydratase activity"/>
    <property type="evidence" value="ECO:0007669"/>
    <property type="project" value="UniProtKB-EC"/>
</dbReference>
<evidence type="ECO:0000313" key="8">
    <source>
        <dbReference type="EMBL" id="AFC99296.1"/>
    </source>
</evidence>
<evidence type="ECO:0000259" key="6">
    <source>
        <dbReference type="Pfam" id="PF00920"/>
    </source>
</evidence>
<dbReference type="InterPro" id="IPR056740">
    <property type="entry name" value="ILV_EDD_C"/>
</dbReference>
<dbReference type="eggNOG" id="arCOG04045">
    <property type="taxonomic scope" value="Archaea"/>
</dbReference>
<dbReference type="SUPFAM" id="SSF143975">
    <property type="entry name" value="IlvD/EDD N-terminal domain-like"/>
    <property type="match status" value="1"/>
</dbReference>
<evidence type="ECO:0000259" key="7">
    <source>
        <dbReference type="Pfam" id="PF24877"/>
    </source>
</evidence>
<dbReference type="Pfam" id="PF00920">
    <property type="entry name" value="ILVD_EDD_N"/>
    <property type="match status" value="1"/>
</dbReference>
<dbReference type="FunFam" id="3.50.30.80:FF:000001">
    <property type="entry name" value="Dihydroxy-acid dehydratase"/>
    <property type="match status" value="1"/>
</dbReference>
<name>H8I5H7_METCZ</name>
<dbReference type="InterPro" id="IPR042096">
    <property type="entry name" value="Dihydro-acid_dehy_C"/>
</dbReference>
<evidence type="ECO:0000256" key="4">
    <source>
        <dbReference type="ARBA" id="ARBA00023014"/>
    </source>
</evidence>
<evidence type="ECO:0000256" key="1">
    <source>
        <dbReference type="ARBA" id="ARBA00006486"/>
    </source>
</evidence>
<dbReference type="InterPro" id="IPR037237">
    <property type="entry name" value="IlvD/EDD_N"/>
</dbReference>
<accession>H8I5H7</accession>
<dbReference type="PROSITE" id="PS00886">
    <property type="entry name" value="ILVD_EDD_1"/>
    <property type="match status" value="1"/>
</dbReference>
<keyword evidence="3" id="KW-0408">Iron</keyword>
<dbReference type="PANTHER" id="PTHR43661:SF3">
    <property type="entry name" value="D-XYLONATE DEHYDRATASE YAGF-RELATED"/>
    <property type="match status" value="1"/>
</dbReference>
<dbReference type="AlphaFoldDB" id="H8I5H7"/>
<dbReference type="PROSITE" id="PS00887">
    <property type="entry name" value="ILVD_EDD_2"/>
    <property type="match status" value="1"/>
</dbReference>
<comment type="similarity">
    <text evidence="1">Belongs to the IlvD/Edd family.</text>
</comment>
<evidence type="ECO:0000256" key="2">
    <source>
        <dbReference type="ARBA" id="ARBA00022723"/>
    </source>
</evidence>
<organism evidence="8 9">
    <name type="scientific">Methanocella conradii (strain DSM 24694 / JCM 17849 / CGMCC 1.5162 / HZ254)</name>
    <dbReference type="NCBI Taxonomy" id="1041930"/>
    <lineage>
        <taxon>Archaea</taxon>
        <taxon>Methanobacteriati</taxon>
        <taxon>Methanobacteriota</taxon>
        <taxon>Stenosarchaea group</taxon>
        <taxon>Methanomicrobia</taxon>
        <taxon>Methanocellales</taxon>
        <taxon>Methanocellaceae</taxon>
        <taxon>Methanocella</taxon>
    </lineage>
</organism>
<dbReference type="GO" id="GO:0005829">
    <property type="term" value="C:cytosol"/>
    <property type="evidence" value="ECO:0007669"/>
    <property type="project" value="TreeGrafter"/>
</dbReference>
<feature type="domain" description="Dihydroxy-acid/6-phosphogluconate dehydratase N-terminal" evidence="6">
    <location>
        <begin position="35"/>
        <end position="348"/>
    </location>
</feature>
<dbReference type="EMBL" id="CP003243">
    <property type="protein sequence ID" value="AFC99296.1"/>
    <property type="molecule type" value="Genomic_DNA"/>
</dbReference>
<dbReference type="Gene3D" id="3.50.30.80">
    <property type="entry name" value="IlvD/EDD C-terminal domain-like"/>
    <property type="match status" value="1"/>
</dbReference>
<keyword evidence="9" id="KW-1185">Reference proteome</keyword>
<dbReference type="InterPro" id="IPR020558">
    <property type="entry name" value="DiOHA_6PGluconate_deHydtase_CS"/>
</dbReference>
<dbReference type="EC" id="4.2.1.9" evidence="8"/>
<keyword evidence="2" id="KW-0479">Metal-binding</keyword>
<dbReference type="KEGG" id="mez:Mtc_0530"/>
<feature type="domain" description="Dihydroxy-acid/6-phosphogluconate dehydratase C-terminal" evidence="7">
    <location>
        <begin position="375"/>
        <end position="572"/>
    </location>
</feature>
<dbReference type="InterPro" id="IPR000581">
    <property type="entry name" value="ILV_EDD_N"/>
</dbReference>
<evidence type="ECO:0000256" key="5">
    <source>
        <dbReference type="ARBA" id="ARBA00023239"/>
    </source>
</evidence>
<dbReference type="GO" id="GO:0046872">
    <property type="term" value="F:metal ion binding"/>
    <property type="evidence" value="ECO:0007669"/>
    <property type="project" value="UniProtKB-KW"/>
</dbReference>
<keyword evidence="5 8" id="KW-0456">Lyase</keyword>
<dbReference type="RefSeq" id="WP_014405135.1">
    <property type="nucleotide sequence ID" value="NC_017034.1"/>
</dbReference>
<dbReference type="Proteomes" id="UP000005233">
    <property type="component" value="Chromosome"/>
</dbReference>
<sequence>MSVIGELRSQRLRRVGPEIDPLKISIDWTLEDLEKPQVLVEDVWGDALPGSYHLLRLSEMACRGVYASGGKPAKMHVTDMCDGIAQGTEGMGYSLLSRDIICDMVEIHWRAQPLDGMVLLSSCDKSVPAHLMAMARLGDAPAIHVPGGTMMEGPGMFTLERVGTIYSQLKRNEISEDEYLFLQRRACPTVGCCSFMGTANTMQAMSEALGLAMPASASMPAFMNDIRQSAEACGRRIVEMIEEGLTTSKILRRESFENAIMVHAAIGGSTNALLHLPAIAREAGIKIHPGLWNELNRSVPFLLNCRPSGAYPAIFFWYAGGVQGIIREIKGHLHLDAMTVTGKTLGENLKELENANYFDKVRRYLVNYRVDAEDVIASASRPRGEGSIAILKGNLAPSYAMVKYSAVPPEMLRHVGPAVVFESEKEAFDAIVGGKIERGSAIVIRYMGPRGCGMPEMFYPTEALASSPELHSTTALVTDGRFSGASRGPCVGHVSPEAMAGGPIAIVERNDLIEIDIPGRSLDLVGVNGKREDADTMAKVIRERLSKWKKPPEKYRGVLGLYTRLAASAMEGGYIDFGACPVR</sequence>
<dbReference type="GO" id="GO:0051536">
    <property type="term" value="F:iron-sulfur cluster binding"/>
    <property type="evidence" value="ECO:0007669"/>
    <property type="project" value="UniProtKB-KW"/>
</dbReference>